<evidence type="ECO:0000313" key="1">
    <source>
        <dbReference type="Proteomes" id="UP000887579"/>
    </source>
</evidence>
<organism evidence="1 2">
    <name type="scientific">Panagrolaimus sp. ES5</name>
    <dbReference type="NCBI Taxonomy" id="591445"/>
    <lineage>
        <taxon>Eukaryota</taxon>
        <taxon>Metazoa</taxon>
        <taxon>Ecdysozoa</taxon>
        <taxon>Nematoda</taxon>
        <taxon>Chromadorea</taxon>
        <taxon>Rhabditida</taxon>
        <taxon>Tylenchina</taxon>
        <taxon>Panagrolaimomorpha</taxon>
        <taxon>Panagrolaimoidea</taxon>
        <taxon>Panagrolaimidae</taxon>
        <taxon>Panagrolaimus</taxon>
    </lineage>
</organism>
<reference evidence="2" key="1">
    <citation type="submission" date="2022-11" db="UniProtKB">
        <authorList>
            <consortium name="WormBaseParasite"/>
        </authorList>
    </citation>
    <scope>IDENTIFICATION</scope>
</reference>
<name>A0AC34FU24_9BILA</name>
<evidence type="ECO:0000313" key="2">
    <source>
        <dbReference type="WBParaSite" id="ES5_v2.g20952.t1"/>
    </source>
</evidence>
<accession>A0AC34FU24</accession>
<protein>
    <submittedName>
        <fullName evidence="2">Uncharacterized protein</fullName>
    </submittedName>
</protein>
<dbReference type="Proteomes" id="UP000887579">
    <property type="component" value="Unplaced"/>
</dbReference>
<sequence length="442" mass="51096">METKAIRLSPNKNVDNPFIGQFDSVNLNQNNVICCLSVDSVAKIDERKRSNNALPKKSEITNKNFEQVTRKNLNLWKTEDCKFDNLLIFDVGDKLKKFKVEKDSSKNNSTLSLHISAYENSCANKNGSEKERIKSKKRINMKLFDVIQNPFEFPRQQENQYVEPEVMQFKASQKLLIPNSDEKQILLFQQPDMSLDQIKHNKLTSCFELKKLKYYLYPVAVLEFIKNFYTTTFINKCRNILEVLSHNGEDDEDYEKMERKHKAVSISQKQEKFVVANNKLITTSTKEDKKKSIPPLPLFEPNDIQQIVYGNNLSLNDVINDLEKMHGLHPIIGGCLILSTFERELIQQKKSPKDIFEELRKLPQKLSIQSGPFDVNYMKKYYQYKHGSTKEASEETQMLKIAKDNLSANQSAATSLFQMKNILEAVVTTAGKRHGRYNQDDG</sequence>
<proteinExistence type="predicted"/>
<dbReference type="WBParaSite" id="ES5_v2.g20952.t1">
    <property type="protein sequence ID" value="ES5_v2.g20952.t1"/>
    <property type="gene ID" value="ES5_v2.g20952"/>
</dbReference>